<organism evidence="1 2">
    <name type="scientific">Halalkalibacter alkalisediminis</name>
    <dbReference type="NCBI Taxonomy" id="935616"/>
    <lineage>
        <taxon>Bacteria</taxon>
        <taxon>Bacillati</taxon>
        <taxon>Bacillota</taxon>
        <taxon>Bacilli</taxon>
        <taxon>Bacillales</taxon>
        <taxon>Bacillaceae</taxon>
        <taxon>Halalkalibacter</taxon>
    </lineage>
</organism>
<gene>
    <name evidence="1" type="ORF">ACFFH4_18665</name>
</gene>
<dbReference type="Proteomes" id="UP001589833">
    <property type="component" value="Unassembled WGS sequence"/>
</dbReference>
<proteinExistence type="predicted"/>
<dbReference type="RefSeq" id="WP_273842166.1">
    <property type="nucleotide sequence ID" value="NZ_JAQQWT010000005.1"/>
</dbReference>
<reference evidence="1 2" key="1">
    <citation type="submission" date="2024-09" db="EMBL/GenBank/DDBJ databases">
        <authorList>
            <person name="Sun Q."/>
            <person name="Mori K."/>
        </authorList>
    </citation>
    <scope>NUCLEOTIDE SEQUENCE [LARGE SCALE GENOMIC DNA]</scope>
    <source>
        <strain evidence="1 2">NCAIM B.02301</strain>
    </source>
</reference>
<evidence type="ECO:0000313" key="1">
    <source>
        <dbReference type="EMBL" id="MFC0560972.1"/>
    </source>
</evidence>
<accession>A0ABV6NJN3</accession>
<evidence type="ECO:0000313" key="2">
    <source>
        <dbReference type="Proteomes" id="UP001589833"/>
    </source>
</evidence>
<keyword evidence="2" id="KW-1185">Reference proteome</keyword>
<comment type="caution">
    <text evidence="1">The sequence shown here is derived from an EMBL/GenBank/DDBJ whole genome shotgun (WGS) entry which is preliminary data.</text>
</comment>
<protein>
    <submittedName>
        <fullName evidence="1">Uncharacterized protein</fullName>
    </submittedName>
</protein>
<dbReference type="EMBL" id="JBHLTR010000054">
    <property type="protein sequence ID" value="MFC0560972.1"/>
    <property type="molecule type" value="Genomic_DNA"/>
</dbReference>
<sequence length="95" mass="11052">MNDQTNVEDVPAGKNISYQHLLFYLEQGREIEFTYKGKEYFISNSLEGRAVWKGDIKLSEYFSNDHISLIESVKIEEVTLANLFKQNKIQISTVF</sequence>
<name>A0ABV6NJN3_9BACI</name>